<evidence type="ECO:0000256" key="1">
    <source>
        <dbReference type="ARBA" id="ARBA00007572"/>
    </source>
</evidence>
<dbReference type="EMBL" id="CP158367">
    <property type="protein sequence ID" value="XBX74938.1"/>
    <property type="molecule type" value="Genomic_DNA"/>
</dbReference>
<dbReference type="GO" id="GO:0006310">
    <property type="term" value="P:DNA recombination"/>
    <property type="evidence" value="ECO:0007669"/>
    <property type="project" value="InterPro"/>
</dbReference>
<dbReference type="Gene3D" id="3.30.470.30">
    <property type="entry name" value="DNA ligase/mRNA capping enzyme"/>
    <property type="match status" value="1"/>
</dbReference>
<dbReference type="GO" id="GO:0005524">
    <property type="term" value="F:ATP binding"/>
    <property type="evidence" value="ECO:0007669"/>
    <property type="project" value="InterPro"/>
</dbReference>
<dbReference type="InterPro" id="IPR012340">
    <property type="entry name" value="NA-bd_OB-fold"/>
</dbReference>
<proteinExistence type="inferred from homology"/>
<evidence type="ECO:0000256" key="2">
    <source>
        <dbReference type="ARBA" id="ARBA00012727"/>
    </source>
</evidence>
<comment type="catalytic activity">
    <reaction evidence="4">
        <text>ATP + (deoxyribonucleotide)n-3'-hydroxyl + 5'-phospho-(deoxyribonucleotide)m = (deoxyribonucleotide)n+m + AMP + diphosphate.</text>
        <dbReference type="EC" id="6.5.1.1"/>
    </reaction>
</comment>
<dbReference type="GO" id="GO:0003910">
    <property type="term" value="F:DNA ligase (ATP) activity"/>
    <property type="evidence" value="ECO:0007669"/>
    <property type="project" value="UniProtKB-EC"/>
</dbReference>
<gene>
    <name evidence="6" type="ORF">PRVXT_000016</name>
</gene>
<reference evidence="6" key="2">
    <citation type="submission" date="2024-06" db="EMBL/GenBank/DDBJ databases">
        <authorList>
            <person name="Petrova K.O."/>
            <person name="Toshchakov S.V."/>
            <person name="Boltjanskaja Y.V."/>
            <person name="Kevbrin V."/>
        </authorList>
    </citation>
    <scope>NUCLEOTIDE SEQUENCE</scope>
    <source>
        <strain evidence="6">Z-910T</strain>
    </source>
</reference>
<evidence type="ECO:0000313" key="6">
    <source>
        <dbReference type="EMBL" id="XBX74938.1"/>
    </source>
</evidence>
<dbReference type="InterPro" id="IPR012309">
    <property type="entry name" value="DNA_ligase_ATP-dep_C"/>
</dbReference>
<organism evidence="6">
    <name type="scientific">Proteinivorax tanatarense</name>
    <dbReference type="NCBI Taxonomy" id="1260629"/>
    <lineage>
        <taxon>Bacteria</taxon>
        <taxon>Bacillati</taxon>
        <taxon>Bacillota</taxon>
        <taxon>Clostridia</taxon>
        <taxon>Eubacteriales</taxon>
        <taxon>Proteinivoracaceae</taxon>
        <taxon>Proteinivorax</taxon>
    </lineage>
</organism>
<dbReference type="PANTHER" id="PTHR45674">
    <property type="entry name" value="DNA LIGASE 1/3 FAMILY MEMBER"/>
    <property type="match status" value="1"/>
</dbReference>
<dbReference type="PANTHER" id="PTHR45674:SF4">
    <property type="entry name" value="DNA LIGASE 1"/>
    <property type="match status" value="1"/>
</dbReference>
<dbReference type="SUPFAM" id="SSF56091">
    <property type="entry name" value="DNA ligase/mRNA capping enzyme, catalytic domain"/>
    <property type="match status" value="1"/>
</dbReference>
<dbReference type="Pfam" id="PF04679">
    <property type="entry name" value="DNA_ligase_A_C"/>
    <property type="match status" value="1"/>
</dbReference>
<evidence type="ECO:0000256" key="4">
    <source>
        <dbReference type="ARBA" id="ARBA00034003"/>
    </source>
</evidence>
<comment type="similarity">
    <text evidence="1">Belongs to the ATP-dependent DNA ligase family.</text>
</comment>
<name>A0AAU7VMD0_9FIRM</name>
<dbReference type="SUPFAM" id="SSF50249">
    <property type="entry name" value="Nucleic acid-binding proteins"/>
    <property type="match status" value="1"/>
</dbReference>
<dbReference type="AlphaFoldDB" id="A0AAU7VMD0"/>
<dbReference type="InterPro" id="IPR050191">
    <property type="entry name" value="ATP-dep_DNA_ligase"/>
</dbReference>
<feature type="domain" description="ATP-dependent DNA ligase family profile" evidence="5">
    <location>
        <begin position="101"/>
        <end position="233"/>
    </location>
</feature>
<reference evidence="6" key="1">
    <citation type="journal article" date="2013" name="Extremophiles">
        <title>Proteinivorax tanatarense gen. nov., sp. nov., an anaerobic, haloalkaliphilic, proteolytic bacterium isolated from a decaying algal bloom, and proposal of Proteinivoraceae fam. nov.</title>
        <authorList>
            <person name="Kevbrin V."/>
            <person name="Boltyanskaya Y."/>
            <person name="Zhilina T."/>
            <person name="Kolganova T."/>
            <person name="Lavrentjeva E."/>
            <person name="Kuznetsov B."/>
        </authorList>
    </citation>
    <scope>NUCLEOTIDE SEQUENCE</scope>
    <source>
        <strain evidence="6">Z-910T</strain>
    </source>
</reference>
<evidence type="ECO:0000256" key="3">
    <source>
        <dbReference type="ARBA" id="ARBA00022598"/>
    </source>
</evidence>
<keyword evidence="3" id="KW-0436">Ligase</keyword>
<dbReference type="Pfam" id="PF01068">
    <property type="entry name" value="DNA_ligase_A_M"/>
    <property type="match status" value="1"/>
</dbReference>
<dbReference type="EC" id="6.5.1.1" evidence="2"/>
<dbReference type="Gene3D" id="2.40.50.140">
    <property type="entry name" value="Nucleic acid-binding proteins"/>
    <property type="match status" value="1"/>
</dbReference>
<dbReference type="GO" id="GO:0006281">
    <property type="term" value="P:DNA repair"/>
    <property type="evidence" value="ECO:0007669"/>
    <property type="project" value="InterPro"/>
</dbReference>
<protein>
    <recommendedName>
        <fullName evidence="2">DNA ligase (ATP)</fullName>
        <ecNumber evidence="2">6.5.1.1</ecNumber>
    </recommendedName>
</protein>
<sequence length="299" mass="34496">MKKITPMEPMLKEKLVNNEDNIYQVKWDGIRILTYHDSKGFTVATRKGKDKTNTFPELKELKKISASFILDGEVVIIENGVNDFSKILTRNQMINKNNIELTSKKQPVSYMVFDILFLNGEWLNDFSFIQRHGILKDVLSDIKQTHINVCKNYSDGEKLFEATKTQKLEGIIEKVKDSKYVFKKSMSWKKYKHTIDIEAYVGGILVKDKVLSSLAIGVKDGTKLRYIGNVGIGINNQNTKEIISFATKNIENKNPFINQNIKNHIFLKPKLKVNIEFLQWTSQKTMRSPVLRGVIKELY</sequence>
<dbReference type="InterPro" id="IPR012310">
    <property type="entry name" value="DNA_ligase_ATP-dep_cent"/>
</dbReference>
<evidence type="ECO:0000259" key="5">
    <source>
        <dbReference type="PROSITE" id="PS50160"/>
    </source>
</evidence>
<dbReference type="RefSeq" id="WP_350343687.1">
    <property type="nucleotide sequence ID" value="NZ_CP158367.1"/>
</dbReference>
<dbReference type="PROSITE" id="PS50160">
    <property type="entry name" value="DNA_LIGASE_A3"/>
    <property type="match status" value="1"/>
</dbReference>
<accession>A0AAU7VMD0</accession>